<dbReference type="AlphaFoldDB" id="A0A7D8AC04"/>
<reference evidence="1 2" key="1">
    <citation type="journal article" date="2020" name="Front. Microbiol.">
        <title>Design of Bacterial Strain-Specific qPCR Assays Using NGS Data and Publicly Available Resources and Its Application to Track Biocontrol Strains.</title>
        <authorList>
            <person name="Hernandez I."/>
            <person name="Sant C."/>
            <person name="Martinez R."/>
            <person name="Fernandez C."/>
        </authorList>
    </citation>
    <scope>NUCLEOTIDE SEQUENCE [LARGE SCALE GENOMIC DNA]</scope>
    <source>
        <strain evidence="1 2">B24</strain>
    </source>
</reference>
<proteinExistence type="predicted"/>
<protein>
    <submittedName>
        <fullName evidence="1">Uncharacterized protein</fullName>
    </submittedName>
</protein>
<dbReference type="EMBL" id="CP043732">
    <property type="protein sequence ID" value="QMU98760.1"/>
    <property type="molecule type" value="Genomic_DNA"/>
</dbReference>
<name>A0A7D8AC04_9MICO</name>
<evidence type="ECO:0000313" key="1">
    <source>
        <dbReference type="EMBL" id="QMU98760.1"/>
    </source>
</evidence>
<accession>A0A7D8AC04</accession>
<evidence type="ECO:0000313" key="2">
    <source>
        <dbReference type="Proteomes" id="UP000515708"/>
    </source>
</evidence>
<organism evidence="1 2">
    <name type="scientific">Microbacterium esteraromaticum</name>
    <dbReference type="NCBI Taxonomy" id="57043"/>
    <lineage>
        <taxon>Bacteria</taxon>
        <taxon>Bacillati</taxon>
        <taxon>Actinomycetota</taxon>
        <taxon>Actinomycetes</taxon>
        <taxon>Micrococcales</taxon>
        <taxon>Microbacteriaceae</taxon>
        <taxon>Microbacterium</taxon>
    </lineage>
</organism>
<sequence length="91" mass="9915">MHELEVESEHLGWKIVVLQRGWVVVGDVTVEGGELVIRDASVIRYWGTTKGLGELVDGPTEKTKLDPAGTVRAHVLGVVLTLDVKAEKWAA</sequence>
<gene>
    <name evidence="1" type="ORF">FVO59_12840</name>
</gene>
<dbReference type="Proteomes" id="UP000515708">
    <property type="component" value="Chromosome"/>
</dbReference>